<sequence length="868" mass="99747">MDLINNKGKTKSNPNVFIFLFDASCFPKTATGITFLVNFILVNFYICPCFSDIYAGDRIDPYFTARPNPVTNYDQWGHYPIMYQDPNRPLEPINKYDPRYSAVTPNTYNRYRIEDPGDLRCREAVKEGLLEFATVTTPYGTVEGRVVYLCDEPGVPEHERPRPAQYVPIGAPHKYRPITQFRRNVTAFLGIPYARPPTKKNNLRFKRTSVPDQWGSIRADRYRAACPQYKRYIHADLGIPFTDEDCLYMNIFTPWAATPTRSLYPVMIYIHGGHFDHGSGNIFPGHMLAATQEVVVVTFNYRLGLLGFLATSDNSSAGNYGLFDQMQAINFVREVIVNFNGDPNRITLFGPDAGAASAGLLAMSPLTRRYIKRVIAQSGAAVADWAIIKDPLYMRNNTVIAGRAFGCSTRTSYILVECLKSRSATDFTTTEIKPDVGWLAWAPVVDKYTRTHDSQLLPELPEVILNKRLLLFDPDFAYMSGVTRDEGSQSLFSDEELQKRNYETNPDLFAKHVKEYVKIYNYTLDQERLISAITFMYSPWNDPENKTLIRQGIIDMITDSWYTAPNDKMVKLMLKNNVVTYMYMLNYTIQGLNLPSWLGVPHDTEYLLASGAPFMDPRFYPKALKLDLAQWTEQDRNISQLLMETWANFAKKPVCTPTAWNCGPTPYALFNTIIWKPMSLENLQYLAINSTNYTTNIPFTSDWENTDWTLITFPYSTSTMWRNYKQKSAQFWNSYVPLLVGSAPITWMPTVEPYLDELRIYRAATWSILATLIVLLFFTLMCSCLYCRAKSYRDTEEYVPVPVLDQPYAPASARANSENNLNYIQTMRLRNNNEYIPQSPQVMMNNSNHKTRSMEKLYSPRYDRHTEV</sequence>
<protein>
    <submittedName>
        <fullName evidence="6">Cholinesterase-like isoform X1</fullName>
    </submittedName>
</protein>
<dbReference type="RefSeq" id="XP_027203792.1">
    <property type="nucleotide sequence ID" value="XM_027347991.1"/>
</dbReference>
<keyword evidence="3" id="KW-0472">Membrane</keyword>
<feature type="transmembrane region" description="Helical" evidence="3">
    <location>
        <begin position="766"/>
        <end position="787"/>
    </location>
</feature>
<dbReference type="FunCoup" id="A0A6P6YET6">
    <property type="interactions" value="31"/>
</dbReference>
<dbReference type="AlphaFoldDB" id="A0A6P6YET6"/>
<reference evidence="6" key="1">
    <citation type="submission" date="2025-08" db="UniProtKB">
        <authorList>
            <consortium name="RefSeq"/>
        </authorList>
    </citation>
    <scope>IDENTIFICATION</scope>
    <source>
        <strain evidence="6">Airmid</strain>
    </source>
</reference>
<evidence type="ECO:0000256" key="3">
    <source>
        <dbReference type="SAM" id="Phobius"/>
    </source>
</evidence>
<keyword evidence="3" id="KW-0812">Transmembrane</keyword>
<keyword evidence="2" id="KW-0325">Glycoprotein</keyword>
<dbReference type="SUPFAM" id="SSF53474">
    <property type="entry name" value="alpha/beta-Hydrolases"/>
    <property type="match status" value="1"/>
</dbReference>
<keyword evidence="3" id="KW-1133">Transmembrane helix</keyword>
<organism evidence="5 6">
    <name type="scientific">Dermatophagoides pteronyssinus</name>
    <name type="common">European house dust mite</name>
    <dbReference type="NCBI Taxonomy" id="6956"/>
    <lineage>
        <taxon>Eukaryota</taxon>
        <taxon>Metazoa</taxon>
        <taxon>Ecdysozoa</taxon>
        <taxon>Arthropoda</taxon>
        <taxon>Chelicerata</taxon>
        <taxon>Arachnida</taxon>
        <taxon>Acari</taxon>
        <taxon>Acariformes</taxon>
        <taxon>Sarcoptiformes</taxon>
        <taxon>Astigmata</taxon>
        <taxon>Psoroptidia</taxon>
        <taxon>Analgoidea</taxon>
        <taxon>Pyroglyphidae</taxon>
        <taxon>Dermatophagoidinae</taxon>
        <taxon>Dermatophagoides</taxon>
    </lineage>
</organism>
<name>A0A6P6YET6_DERPT</name>
<dbReference type="Pfam" id="PF00135">
    <property type="entry name" value="COesterase"/>
    <property type="match status" value="1"/>
</dbReference>
<dbReference type="InterPro" id="IPR051093">
    <property type="entry name" value="Neuroligin/BSAL"/>
</dbReference>
<dbReference type="OrthoDB" id="408631at2759"/>
<evidence type="ECO:0000256" key="1">
    <source>
        <dbReference type="ARBA" id="ARBA00005964"/>
    </source>
</evidence>
<evidence type="ECO:0000313" key="5">
    <source>
        <dbReference type="Proteomes" id="UP000515146"/>
    </source>
</evidence>
<comment type="similarity">
    <text evidence="1">Belongs to the type-B carboxylesterase/lipase family.</text>
</comment>
<dbReference type="OMA" id="CRAKSKH"/>
<dbReference type="Gene3D" id="3.40.50.1820">
    <property type="entry name" value="alpha/beta hydrolase"/>
    <property type="match status" value="1"/>
</dbReference>
<dbReference type="InterPro" id="IPR002018">
    <property type="entry name" value="CarbesteraseB"/>
</dbReference>
<evidence type="ECO:0000256" key="2">
    <source>
        <dbReference type="ARBA" id="ARBA00023180"/>
    </source>
</evidence>
<dbReference type="InParanoid" id="A0A6P6YET6"/>
<dbReference type="KEGG" id="dpte:113797585"/>
<keyword evidence="5" id="KW-1185">Reference proteome</keyword>
<gene>
    <name evidence="6" type="primary">LOC113797585</name>
</gene>
<dbReference type="Proteomes" id="UP000515146">
    <property type="component" value="Unplaced"/>
</dbReference>
<proteinExistence type="inferred from homology"/>
<dbReference type="PANTHER" id="PTHR43903">
    <property type="entry name" value="NEUROLIGIN"/>
    <property type="match status" value="1"/>
</dbReference>
<evidence type="ECO:0000259" key="4">
    <source>
        <dbReference type="Pfam" id="PF00135"/>
    </source>
</evidence>
<accession>A0A6P6YET6</accession>
<evidence type="ECO:0000313" key="6">
    <source>
        <dbReference type="RefSeq" id="XP_027203792.1"/>
    </source>
</evidence>
<feature type="domain" description="Carboxylesterase type B" evidence="4">
    <location>
        <begin position="180"/>
        <end position="693"/>
    </location>
</feature>
<dbReference type="InterPro" id="IPR029058">
    <property type="entry name" value="AB_hydrolase_fold"/>
</dbReference>